<dbReference type="AlphaFoldDB" id="A0A6G1HJG1"/>
<reference evidence="2" key="1">
    <citation type="journal article" date="2020" name="Stud. Mycol.">
        <title>101 Dothideomycetes genomes: a test case for predicting lifestyles and emergence of pathogens.</title>
        <authorList>
            <person name="Haridas S."/>
            <person name="Albert R."/>
            <person name="Binder M."/>
            <person name="Bloem J."/>
            <person name="Labutti K."/>
            <person name="Salamov A."/>
            <person name="Andreopoulos B."/>
            <person name="Baker S."/>
            <person name="Barry K."/>
            <person name="Bills G."/>
            <person name="Bluhm B."/>
            <person name="Cannon C."/>
            <person name="Castanera R."/>
            <person name="Culley D."/>
            <person name="Daum C."/>
            <person name="Ezra D."/>
            <person name="Gonzalez J."/>
            <person name="Henrissat B."/>
            <person name="Kuo A."/>
            <person name="Liang C."/>
            <person name="Lipzen A."/>
            <person name="Lutzoni F."/>
            <person name="Magnuson J."/>
            <person name="Mondo S."/>
            <person name="Nolan M."/>
            <person name="Ohm R."/>
            <person name="Pangilinan J."/>
            <person name="Park H.-J."/>
            <person name="Ramirez L."/>
            <person name="Alfaro M."/>
            <person name="Sun H."/>
            <person name="Tritt A."/>
            <person name="Yoshinaga Y."/>
            <person name="Zwiers L.-H."/>
            <person name="Turgeon B."/>
            <person name="Goodwin S."/>
            <person name="Spatafora J."/>
            <person name="Crous P."/>
            <person name="Grigoriev I."/>
        </authorList>
    </citation>
    <scope>NUCLEOTIDE SEQUENCE</scope>
    <source>
        <strain evidence="2">CBS 262.69</strain>
    </source>
</reference>
<proteinExistence type="predicted"/>
<dbReference type="EMBL" id="ML996709">
    <property type="protein sequence ID" value="KAF2395999.1"/>
    <property type="molecule type" value="Genomic_DNA"/>
</dbReference>
<evidence type="ECO:0000313" key="2">
    <source>
        <dbReference type="EMBL" id="KAF2395999.1"/>
    </source>
</evidence>
<accession>A0A6G1HJG1</accession>
<feature type="region of interest" description="Disordered" evidence="1">
    <location>
        <begin position="211"/>
        <end position="239"/>
    </location>
</feature>
<protein>
    <submittedName>
        <fullName evidence="2">Uncharacterized protein</fullName>
    </submittedName>
</protein>
<dbReference type="Proteomes" id="UP000799640">
    <property type="component" value="Unassembled WGS sequence"/>
</dbReference>
<organism evidence="2 3">
    <name type="scientific">Trichodelitschia bisporula</name>
    <dbReference type="NCBI Taxonomy" id="703511"/>
    <lineage>
        <taxon>Eukaryota</taxon>
        <taxon>Fungi</taxon>
        <taxon>Dikarya</taxon>
        <taxon>Ascomycota</taxon>
        <taxon>Pezizomycotina</taxon>
        <taxon>Dothideomycetes</taxon>
        <taxon>Dothideomycetes incertae sedis</taxon>
        <taxon>Phaeotrichales</taxon>
        <taxon>Phaeotrichaceae</taxon>
        <taxon>Trichodelitschia</taxon>
    </lineage>
</organism>
<evidence type="ECO:0000313" key="3">
    <source>
        <dbReference type="Proteomes" id="UP000799640"/>
    </source>
</evidence>
<sequence>MYPNQSADSRRASSLKPPMPPPSPQPLHLRSWYQAGDGVSNTFITRLMTLNEVVDDNHEAPNWVPSNPPGDAPLFNEATEIPLPLSRYGSSYAYTSSGGHISSYRISSSCSAPSQPDFWNNYSALKNSDPSNPALGEPFAGPTEEGMIRGMGALERGFNQTFAELFFSSDRPLGYSCVTLALQGLGALHELDERDNLDSLGELEDRVGKEPAVNRVRLAAQTANPESPGQDDPMTEQRKLAKADAESILVIMPSKRLRAMRTSEALKHI</sequence>
<name>A0A6G1HJG1_9PEZI</name>
<gene>
    <name evidence="2" type="ORF">EJ06DRAFT_253356</name>
</gene>
<evidence type="ECO:0000256" key="1">
    <source>
        <dbReference type="SAM" id="MobiDB-lite"/>
    </source>
</evidence>
<feature type="region of interest" description="Disordered" evidence="1">
    <location>
        <begin position="1"/>
        <end position="27"/>
    </location>
</feature>
<keyword evidence="3" id="KW-1185">Reference proteome</keyword>